<dbReference type="SMART" id="SM00479">
    <property type="entry name" value="EXOIII"/>
    <property type="match status" value="1"/>
</dbReference>
<proteinExistence type="predicted"/>
<comment type="caution">
    <text evidence="4">The sequence shown here is derived from an EMBL/GenBank/DDBJ whole genome shotgun (WGS) entry which is preliminary data.</text>
</comment>
<evidence type="ECO:0000256" key="1">
    <source>
        <dbReference type="ARBA" id="ARBA00022722"/>
    </source>
</evidence>
<dbReference type="CDD" id="cd06127">
    <property type="entry name" value="DEDDh"/>
    <property type="match status" value="1"/>
</dbReference>
<sequence length="204" mass="23055">MIRQLRRYADRYRHGAGPYGHLFMPCEGDEVIALDCETTGLDSREAELVSVAAVPVRQGRVASSECLDVKLQAPRSLDGDSIRIHRLRPVDLEEGCQVQDALEQLLEKIGNRPLVGWCIDFDVAMINRYLRPLMGFDLPNPVIELSALYQKKQRHWQPDITPDLRFEAMAKALQVPVMERHTARGDAVTAGLMYLQLQKSTLDS</sequence>
<keyword evidence="2 4" id="KW-0378">Hydrolase</keyword>
<dbReference type="GO" id="GO:0006259">
    <property type="term" value="P:DNA metabolic process"/>
    <property type="evidence" value="ECO:0007669"/>
    <property type="project" value="UniProtKB-ARBA"/>
</dbReference>
<accession>A0A418XU45</accession>
<evidence type="ECO:0000256" key="2">
    <source>
        <dbReference type="ARBA" id="ARBA00022839"/>
    </source>
</evidence>
<name>A0A418XU45_9GAMM</name>
<feature type="domain" description="Exonuclease" evidence="3">
    <location>
        <begin position="30"/>
        <end position="203"/>
    </location>
</feature>
<dbReference type="Gene3D" id="3.30.420.10">
    <property type="entry name" value="Ribonuclease H-like superfamily/Ribonuclease H"/>
    <property type="match status" value="1"/>
</dbReference>
<reference evidence="4 5" key="1">
    <citation type="submission" date="2018-09" db="EMBL/GenBank/DDBJ databases">
        <title>Alcanivorax profundi sp. nov., isolated from 1000 m-depth seawater of the Mariana Trench.</title>
        <authorList>
            <person name="Liu J."/>
        </authorList>
    </citation>
    <scope>NUCLEOTIDE SEQUENCE [LARGE SCALE GENOMIC DNA]</scope>
    <source>
        <strain evidence="4 5">MTEO17</strain>
    </source>
</reference>
<dbReference type="InterPro" id="IPR013520">
    <property type="entry name" value="Ribonucl_H"/>
</dbReference>
<dbReference type="EMBL" id="QYYA01000006">
    <property type="protein sequence ID" value="RJG16189.1"/>
    <property type="molecule type" value="Genomic_DNA"/>
</dbReference>
<dbReference type="SUPFAM" id="SSF53098">
    <property type="entry name" value="Ribonuclease H-like"/>
    <property type="match status" value="1"/>
</dbReference>
<dbReference type="RefSeq" id="WP_102792666.1">
    <property type="nucleotide sequence ID" value="NZ_QYYA01000006.1"/>
</dbReference>
<dbReference type="NCBIfam" id="NF006601">
    <property type="entry name" value="PRK09145.1"/>
    <property type="match status" value="1"/>
</dbReference>
<protein>
    <submittedName>
        <fullName evidence="4">3'-5' exonuclease</fullName>
    </submittedName>
</protein>
<keyword evidence="2 4" id="KW-0269">Exonuclease</keyword>
<dbReference type="InterPro" id="IPR012337">
    <property type="entry name" value="RNaseH-like_sf"/>
</dbReference>
<organism evidence="4 5">
    <name type="scientific">Alcanivorax profundi</name>
    <dbReference type="NCBI Taxonomy" id="2338368"/>
    <lineage>
        <taxon>Bacteria</taxon>
        <taxon>Pseudomonadati</taxon>
        <taxon>Pseudomonadota</taxon>
        <taxon>Gammaproteobacteria</taxon>
        <taxon>Oceanospirillales</taxon>
        <taxon>Alcanivoracaceae</taxon>
        <taxon>Alcanivorax</taxon>
    </lineage>
</organism>
<dbReference type="Pfam" id="PF00929">
    <property type="entry name" value="RNase_T"/>
    <property type="match status" value="1"/>
</dbReference>
<dbReference type="InterPro" id="IPR036397">
    <property type="entry name" value="RNaseH_sf"/>
</dbReference>
<dbReference type="OrthoDB" id="6193218at2"/>
<evidence type="ECO:0000313" key="5">
    <source>
        <dbReference type="Proteomes" id="UP000283734"/>
    </source>
</evidence>
<evidence type="ECO:0000313" key="4">
    <source>
        <dbReference type="EMBL" id="RJG16189.1"/>
    </source>
</evidence>
<dbReference type="AlphaFoldDB" id="A0A418XU45"/>
<keyword evidence="5" id="KW-1185">Reference proteome</keyword>
<dbReference type="Proteomes" id="UP000283734">
    <property type="component" value="Unassembled WGS sequence"/>
</dbReference>
<dbReference type="GO" id="GO:0004527">
    <property type="term" value="F:exonuclease activity"/>
    <property type="evidence" value="ECO:0007669"/>
    <property type="project" value="UniProtKB-KW"/>
</dbReference>
<dbReference type="GO" id="GO:0003676">
    <property type="term" value="F:nucleic acid binding"/>
    <property type="evidence" value="ECO:0007669"/>
    <property type="project" value="InterPro"/>
</dbReference>
<keyword evidence="1" id="KW-0540">Nuclease</keyword>
<evidence type="ECO:0000259" key="3">
    <source>
        <dbReference type="SMART" id="SM00479"/>
    </source>
</evidence>
<gene>
    <name evidence="4" type="ORF">D4A39_15470</name>
</gene>